<name>A0A3D9SYP4_9ACTN</name>
<gene>
    <name evidence="1" type="ORF">DFJ69_6262</name>
</gene>
<sequence length="109" mass="11960">MTRLTITSVNAYRSGATVPTQDRAVGRTLEREDLVDIAAEPARRDDDPDLCAPTGHGGARVDQSWANHAVAPAVQRYATFGTVRWTDHHGVVCRTDTDAIDRSEIMVWA</sequence>
<accession>A0A3D9SYP4</accession>
<evidence type="ECO:0000313" key="2">
    <source>
        <dbReference type="Proteomes" id="UP000256661"/>
    </source>
</evidence>
<organism evidence="1 2">
    <name type="scientific">Thermomonospora umbrina</name>
    <dbReference type="NCBI Taxonomy" id="111806"/>
    <lineage>
        <taxon>Bacteria</taxon>
        <taxon>Bacillati</taxon>
        <taxon>Actinomycetota</taxon>
        <taxon>Actinomycetes</taxon>
        <taxon>Streptosporangiales</taxon>
        <taxon>Thermomonosporaceae</taxon>
        <taxon>Thermomonospora</taxon>
    </lineage>
</organism>
<keyword evidence="2" id="KW-1185">Reference proteome</keyword>
<protein>
    <submittedName>
        <fullName evidence="1">Uncharacterized protein</fullName>
    </submittedName>
</protein>
<comment type="caution">
    <text evidence="1">The sequence shown here is derived from an EMBL/GenBank/DDBJ whole genome shotgun (WGS) entry which is preliminary data.</text>
</comment>
<evidence type="ECO:0000313" key="1">
    <source>
        <dbReference type="EMBL" id="REF00698.1"/>
    </source>
</evidence>
<dbReference type="EMBL" id="QTTT01000001">
    <property type="protein sequence ID" value="REF00698.1"/>
    <property type="molecule type" value="Genomic_DNA"/>
</dbReference>
<dbReference type="AlphaFoldDB" id="A0A3D9SYP4"/>
<proteinExistence type="predicted"/>
<reference evidence="1 2" key="1">
    <citation type="submission" date="2018-08" db="EMBL/GenBank/DDBJ databases">
        <title>Sequencing the genomes of 1000 actinobacteria strains.</title>
        <authorList>
            <person name="Klenk H.-P."/>
        </authorList>
    </citation>
    <scope>NUCLEOTIDE SEQUENCE [LARGE SCALE GENOMIC DNA]</scope>
    <source>
        <strain evidence="1 2">DSM 43927</strain>
    </source>
</reference>
<dbReference type="Proteomes" id="UP000256661">
    <property type="component" value="Unassembled WGS sequence"/>
</dbReference>